<dbReference type="EMBL" id="CAUM01000177">
    <property type="protein sequence ID" value="CCV09475.1"/>
    <property type="molecule type" value="Genomic_DNA"/>
</dbReference>
<reference evidence="1 2" key="1">
    <citation type="submission" date="2013-02" db="EMBL/GenBank/DDBJ databases">
        <authorList>
            <person name="Genoscope - CEA"/>
        </authorList>
    </citation>
    <scope>NUCLEOTIDE SEQUENCE [LARGE SCALE GENOMIC DNA]</scope>
    <source>
        <strain evidence="1 2">STM 2683</strain>
    </source>
</reference>
<accession>M5EZX3</accession>
<evidence type="ECO:0000313" key="1">
    <source>
        <dbReference type="EMBL" id="CCV09475.1"/>
    </source>
</evidence>
<gene>
    <name evidence="1" type="ORF">MESS2_p140019</name>
</gene>
<sequence length="100" mass="11224">MEAEVRSRTRYQRKKRRCRPTAPHLHLAQFLPALLTVPVVDILTDAILLDTVAFLDFAFELVALASDPIEIVISEFTPPFLDLAFDLLPISFDAVPIHGP</sequence>
<keyword evidence="2" id="KW-1185">Reference proteome</keyword>
<dbReference type="Proteomes" id="UP000012062">
    <property type="component" value="Unassembled WGS sequence"/>
</dbReference>
<name>M5EZX3_9HYPH</name>
<protein>
    <submittedName>
        <fullName evidence="1">Uncharacterized protein</fullName>
    </submittedName>
</protein>
<comment type="caution">
    <text evidence="1">The sequence shown here is derived from an EMBL/GenBank/DDBJ whole genome shotgun (WGS) entry which is preliminary data.</text>
</comment>
<organism evidence="1 2">
    <name type="scientific">Mesorhizobium metallidurans STM 2683</name>
    <dbReference type="NCBI Taxonomy" id="1297569"/>
    <lineage>
        <taxon>Bacteria</taxon>
        <taxon>Pseudomonadati</taxon>
        <taxon>Pseudomonadota</taxon>
        <taxon>Alphaproteobacteria</taxon>
        <taxon>Hyphomicrobiales</taxon>
        <taxon>Phyllobacteriaceae</taxon>
        <taxon>Mesorhizobium</taxon>
    </lineage>
</organism>
<evidence type="ECO:0000313" key="2">
    <source>
        <dbReference type="Proteomes" id="UP000012062"/>
    </source>
</evidence>
<proteinExistence type="predicted"/>
<dbReference type="AlphaFoldDB" id="M5EZX3"/>